<dbReference type="GO" id="GO:0003341">
    <property type="term" value="P:cilium movement"/>
    <property type="evidence" value="ECO:0007669"/>
    <property type="project" value="TreeGrafter"/>
</dbReference>
<sequence>LTAALACPDAEMKGAAAWTVEQIASHTKPLAEEGILVALEPAYKLMPEGGAKTKLKAATKAVVKGCKSFSHLEPLVKPDTMPDVLRHVLAEFVLLLEEDVTARRSFVTSGALMRLQALQDLPHLDERIKASAEKINSMFPGDVVEY</sequence>
<proteinExistence type="predicted"/>
<dbReference type="AlphaFoldDB" id="A0A061RTN8"/>
<evidence type="ECO:0000313" key="1">
    <source>
        <dbReference type="EMBL" id="JAC75348.1"/>
    </source>
</evidence>
<dbReference type="PANTHER" id="PTHR23314">
    <property type="entry name" value="SPERM-ASSOCIATED ANTIGEN 6 ARMADILLO REPEAT-CONTAINING"/>
    <property type="match status" value="1"/>
</dbReference>
<protein>
    <submittedName>
        <fullName evidence="1">Uncharacterized protein</fullName>
    </submittedName>
</protein>
<reference evidence="1" key="1">
    <citation type="submission" date="2014-05" db="EMBL/GenBank/DDBJ databases">
        <title>The transcriptome of the halophilic microalga Tetraselmis sp. GSL018 isolated from the Great Salt Lake, Utah.</title>
        <authorList>
            <person name="Jinkerson R.E."/>
            <person name="D'Adamo S."/>
            <person name="Posewitz M.C."/>
        </authorList>
    </citation>
    <scope>NUCLEOTIDE SEQUENCE</scope>
    <source>
        <strain evidence="1">GSL018</strain>
    </source>
</reference>
<dbReference type="GO" id="GO:0015630">
    <property type="term" value="C:microtubule cytoskeleton"/>
    <property type="evidence" value="ECO:0007669"/>
    <property type="project" value="TreeGrafter"/>
</dbReference>
<dbReference type="PANTHER" id="PTHR23314:SF0">
    <property type="entry name" value="SPERM-ASSOCIATED ANTIGEN 6"/>
    <property type="match status" value="1"/>
</dbReference>
<accession>A0A061RTN8</accession>
<feature type="non-terminal residue" evidence="1">
    <location>
        <position position="1"/>
    </location>
</feature>
<feature type="non-terminal residue" evidence="1">
    <location>
        <position position="146"/>
    </location>
</feature>
<dbReference type="EMBL" id="GBEZ01010317">
    <property type="protein sequence ID" value="JAC75348.1"/>
    <property type="molecule type" value="Transcribed_RNA"/>
</dbReference>
<gene>
    <name evidence="1" type="ORF">TSPGSL018_23356</name>
</gene>
<organism evidence="1">
    <name type="scientific">Tetraselmis sp. GSL018</name>
    <dbReference type="NCBI Taxonomy" id="582737"/>
    <lineage>
        <taxon>Eukaryota</taxon>
        <taxon>Viridiplantae</taxon>
        <taxon>Chlorophyta</taxon>
        <taxon>core chlorophytes</taxon>
        <taxon>Chlorodendrophyceae</taxon>
        <taxon>Chlorodendrales</taxon>
        <taxon>Chlorodendraceae</taxon>
        <taxon>Tetraselmis</taxon>
    </lineage>
</organism>
<dbReference type="GO" id="GO:0008017">
    <property type="term" value="F:microtubule binding"/>
    <property type="evidence" value="ECO:0007669"/>
    <property type="project" value="TreeGrafter"/>
</dbReference>
<name>A0A061RTN8_9CHLO</name>